<evidence type="ECO:0008006" key="4">
    <source>
        <dbReference type="Google" id="ProtNLM"/>
    </source>
</evidence>
<evidence type="ECO:0000256" key="1">
    <source>
        <dbReference type="SAM" id="MobiDB-lite"/>
    </source>
</evidence>
<dbReference type="Gene3D" id="1.20.120.160">
    <property type="entry name" value="HPT domain"/>
    <property type="match status" value="1"/>
</dbReference>
<dbReference type="EMBL" id="ATBP01001422">
    <property type="protein sequence ID" value="ETR67356.1"/>
    <property type="molecule type" value="Genomic_DNA"/>
</dbReference>
<reference evidence="3" key="1">
    <citation type="submission" date="2012-11" db="EMBL/GenBank/DDBJ databases">
        <authorList>
            <person name="Lucero-Rivera Y.E."/>
            <person name="Tovar-Ramirez D."/>
        </authorList>
    </citation>
    <scope>NUCLEOTIDE SEQUENCE [LARGE SCALE GENOMIC DNA]</scope>
    <source>
        <strain evidence="3">Araruama</strain>
    </source>
</reference>
<name>A0A1V1NXW0_9BACT</name>
<evidence type="ECO:0000313" key="2">
    <source>
        <dbReference type="EMBL" id="ETR67356.1"/>
    </source>
</evidence>
<evidence type="ECO:0000313" key="3">
    <source>
        <dbReference type="Proteomes" id="UP000189670"/>
    </source>
</evidence>
<dbReference type="PANTHER" id="PTHR43395">
    <property type="entry name" value="SENSOR HISTIDINE KINASE CHEA"/>
    <property type="match status" value="1"/>
</dbReference>
<protein>
    <recommendedName>
        <fullName evidence="4">HPt domain-containing protein</fullName>
    </recommendedName>
</protein>
<gene>
    <name evidence="2" type="ORF">OMM_11691</name>
</gene>
<dbReference type="AlphaFoldDB" id="A0A1V1NXW0"/>
<dbReference type="PANTHER" id="PTHR43395:SF10">
    <property type="entry name" value="CHEMOTAXIS PROTEIN CHEA"/>
    <property type="match status" value="1"/>
</dbReference>
<accession>A0A1V1NXW0</accession>
<dbReference type="GO" id="GO:0000160">
    <property type="term" value="P:phosphorelay signal transduction system"/>
    <property type="evidence" value="ECO:0007669"/>
    <property type="project" value="InterPro"/>
</dbReference>
<dbReference type="InterPro" id="IPR051315">
    <property type="entry name" value="Bact_Chemotaxis_CheA"/>
</dbReference>
<comment type="caution">
    <text evidence="2">The sequence shown here is derived from an EMBL/GenBank/DDBJ whole genome shotgun (WGS) entry which is preliminary data.</text>
</comment>
<feature type="region of interest" description="Disordered" evidence="1">
    <location>
        <begin position="149"/>
        <end position="174"/>
    </location>
</feature>
<proteinExistence type="predicted"/>
<dbReference type="SUPFAM" id="SSF47226">
    <property type="entry name" value="Histidine-containing phosphotransfer domain, HPT domain"/>
    <property type="match status" value="1"/>
</dbReference>
<sequence length="349" mass="39113">MSKELQLNQESIESLSMFANTAGQPLESIQDDILALEDSNTLSDACNRISTALDVVLKYSENHNIQRVKDLMEKLMQLVNRIDTQKATNPDQIDCLLAGTSHATDLISRIQTAVANFSEDEQVIDLSEKDESQADTFQWLDDEINRKEKVPEPPKEQTQDAQKVPPPQTELSLDTPMNADEIQTIGFTPQMIQDYIVEGQDYIKSCEDALLGIEDNPDSMKENIDVLLRAFHSLKGNSGLIVSVIKDTELRDRHIINKIKLLTHSAESIVQLRRDNNIPLNPNEMELLFQTCDSVKWMINAFFNGNHTGKDMSALYHALQALSQTEESKTSKDASPSSSSNIHKDSALV</sequence>
<feature type="region of interest" description="Disordered" evidence="1">
    <location>
        <begin position="326"/>
        <end position="349"/>
    </location>
</feature>
<organism evidence="2 3">
    <name type="scientific">Candidatus Magnetoglobus multicellularis str. Araruama</name>
    <dbReference type="NCBI Taxonomy" id="890399"/>
    <lineage>
        <taxon>Bacteria</taxon>
        <taxon>Pseudomonadati</taxon>
        <taxon>Thermodesulfobacteriota</taxon>
        <taxon>Desulfobacteria</taxon>
        <taxon>Desulfobacterales</taxon>
        <taxon>Desulfobacteraceae</taxon>
        <taxon>Candidatus Magnetoglobus</taxon>
    </lineage>
</organism>
<dbReference type="Proteomes" id="UP000189670">
    <property type="component" value="Unassembled WGS sequence"/>
</dbReference>
<dbReference type="InterPro" id="IPR036641">
    <property type="entry name" value="HPT_dom_sf"/>
</dbReference>
<feature type="compositionally biased region" description="Basic and acidic residues" evidence="1">
    <location>
        <begin position="149"/>
        <end position="158"/>
    </location>
</feature>
<feature type="non-terminal residue" evidence="2">
    <location>
        <position position="349"/>
    </location>
</feature>